<proteinExistence type="predicted"/>
<dbReference type="SUPFAM" id="SSF53474">
    <property type="entry name" value="alpha/beta-Hydrolases"/>
    <property type="match status" value="1"/>
</dbReference>
<dbReference type="InterPro" id="IPR029058">
    <property type="entry name" value="AB_hydrolase_fold"/>
</dbReference>
<dbReference type="Gene3D" id="3.40.50.1820">
    <property type="entry name" value="alpha/beta hydrolase"/>
    <property type="match status" value="1"/>
</dbReference>
<dbReference type="KEGG" id="ccho:CCHOA_08655"/>
<gene>
    <name evidence="1" type="ORF">CCHOA_08655</name>
</gene>
<dbReference type="OrthoDB" id="9803828at2"/>
<evidence type="ECO:0000313" key="1">
    <source>
        <dbReference type="EMBL" id="AZA14120.1"/>
    </source>
</evidence>
<dbReference type="Proteomes" id="UP000269019">
    <property type="component" value="Chromosome"/>
</dbReference>
<accession>A0A3G6JBS4</accession>
<dbReference type="AlphaFoldDB" id="A0A3G6JBS4"/>
<protein>
    <submittedName>
        <fullName evidence="1">Uncharacterized protein</fullName>
    </submittedName>
</protein>
<organism evidence="1 2">
    <name type="scientific">Corynebacterium choanae</name>
    <dbReference type="NCBI Taxonomy" id="1862358"/>
    <lineage>
        <taxon>Bacteria</taxon>
        <taxon>Bacillati</taxon>
        <taxon>Actinomycetota</taxon>
        <taxon>Actinomycetes</taxon>
        <taxon>Mycobacteriales</taxon>
        <taxon>Corynebacteriaceae</taxon>
        <taxon>Corynebacterium</taxon>
    </lineage>
</organism>
<sequence>MEEAPAALPAVEDDYHHDLERLNLFGASAGGLIAAQAVLLATHADYEQRRGVEVAISAGQLRGLVLYCDP</sequence>
<keyword evidence="2" id="KW-1185">Reference proteome</keyword>
<reference evidence="1 2" key="1">
    <citation type="submission" date="2018-11" db="EMBL/GenBank/DDBJ databases">
        <authorList>
            <person name="Kleinhagauer T."/>
            <person name="Glaeser S.P."/>
            <person name="Spergser J."/>
            <person name="Ruckert C."/>
            <person name="Kaempfer P."/>
            <person name="Busse H.-J."/>
        </authorList>
    </citation>
    <scope>NUCLEOTIDE SEQUENCE [LARGE SCALE GENOMIC DNA]</scope>
    <source>
        <strain evidence="1 2">200CH</strain>
    </source>
</reference>
<evidence type="ECO:0000313" key="2">
    <source>
        <dbReference type="Proteomes" id="UP000269019"/>
    </source>
</evidence>
<dbReference type="EMBL" id="CP033896">
    <property type="protein sequence ID" value="AZA14120.1"/>
    <property type="molecule type" value="Genomic_DNA"/>
</dbReference>
<dbReference type="RefSeq" id="WP_123929088.1">
    <property type="nucleotide sequence ID" value="NZ_CP033896.1"/>
</dbReference>
<name>A0A3G6JBS4_9CORY</name>